<name>A0A2H0VL18_9BACT</name>
<sequence>MLKSVIAPIQSWLLAKGQCVGCGMSLDKGVHVAKDKKSEKVTCKCGRIFIYDKITKTYRRALFSEV</sequence>
<gene>
    <name evidence="1" type="ORF">COT87_01525</name>
</gene>
<evidence type="ECO:0000313" key="2">
    <source>
        <dbReference type="Proteomes" id="UP000230796"/>
    </source>
</evidence>
<reference evidence="2" key="1">
    <citation type="submission" date="2017-09" db="EMBL/GenBank/DDBJ databases">
        <title>Depth-based differentiation of microbial function through sediment-hosted aquifers and enrichment of novel symbionts in the deep terrestrial subsurface.</title>
        <authorList>
            <person name="Probst A.J."/>
            <person name="Ladd B."/>
            <person name="Jarett J.K."/>
            <person name="Geller-Mcgrath D.E."/>
            <person name="Sieber C.M.K."/>
            <person name="Emerson J.B."/>
            <person name="Anantharaman K."/>
            <person name="Thomas B.C."/>
            <person name="Malmstrom R."/>
            <person name="Stieglmeier M."/>
            <person name="Klingl A."/>
            <person name="Woyke T."/>
            <person name="Ryan C.M."/>
            <person name="Banfield J.F."/>
        </authorList>
    </citation>
    <scope>NUCLEOTIDE SEQUENCE [LARGE SCALE GENOMIC DNA]</scope>
</reference>
<dbReference type="EMBL" id="PFAF01000029">
    <property type="protein sequence ID" value="PIR99049.1"/>
    <property type="molecule type" value="Genomic_DNA"/>
</dbReference>
<dbReference type="Proteomes" id="UP000230796">
    <property type="component" value="Unassembled WGS sequence"/>
</dbReference>
<proteinExistence type="predicted"/>
<organism evidence="1 2">
    <name type="scientific">Candidatus Collierbacteria bacterium CG10_big_fil_rev_8_21_14_0_10_44_9</name>
    <dbReference type="NCBI Taxonomy" id="1974535"/>
    <lineage>
        <taxon>Bacteria</taxon>
        <taxon>Candidatus Collieribacteriota</taxon>
    </lineage>
</organism>
<comment type="caution">
    <text evidence="1">The sequence shown here is derived from an EMBL/GenBank/DDBJ whole genome shotgun (WGS) entry which is preliminary data.</text>
</comment>
<dbReference type="AlphaFoldDB" id="A0A2H0VL18"/>
<evidence type="ECO:0000313" key="1">
    <source>
        <dbReference type="EMBL" id="PIR99049.1"/>
    </source>
</evidence>
<accession>A0A2H0VL18</accession>
<protein>
    <submittedName>
        <fullName evidence="1">Uncharacterized protein</fullName>
    </submittedName>
</protein>